<dbReference type="PANTHER" id="PTHR10000:SF8">
    <property type="entry name" value="HAD SUPERFAMILY HYDROLASE-LIKE, TYPE 3"/>
    <property type="match status" value="1"/>
</dbReference>
<name>A0A419T9N9_9FIRM</name>
<keyword evidence="2" id="KW-1185">Reference proteome</keyword>
<evidence type="ECO:0000313" key="1">
    <source>
        <dbReference type="EMBL" id="RKD34192.1"/>
    </source>
</evidence>
<dbReference type="Gene3D" id="3.30.1240.10">
    <property type="match status" value="1"/>
</dbReference>
<protein>
    <recommendedName>
        <fullName evidence="3">Haloacid dehalogenase</fullName>
    </recommendedName>
</protein>
<dbReference type="SFLD" id="SFLDG01144">
    <property type="entry name" value="C2.B.4:_PGP_Like"/>
    <property type="match status" value="1"/>
</dbReference>
<reference evidence="1 2" key="1">
    <citation type="submission" date="2016-08" db="EMBL/GenBank/DDBJ databases">
        <title>Novel Firmicutes and Novel Genomes.</title>
        <authorList>
            <person name="Poppleton D.I."/>
            <person name="Gribaldo S."/>
        </authorList>
    </citation>
    <scope>NUCLEOTIDE SEQUENCE [LARGE SCALE GENOMIC DNA]</scope>
    <source>
        <strain evidence="1 2">CTT3</strain>
    </source>
</reference>
<dbReference type="GO" id="GO:0016791">
    <property type="term" value="F:phosphatase activity"/>
    <property type="evidence" value="ECO:0007669"/>
    <property type="project" value="TreeGrafter"/>
</dbReference>
<proteinExistence type="predicted"/>
<accession>A0A419T9N9</accession>
<dbReference type="RefSeq" id="WP_120167207.1">
    <property type="nucleotide sequence ID" value="NZ_MCIB01000002.1"/>
</dbReference>
<dbReference type="AlphaFoldDB" id="A0A419T9N9"/>
<dbReference type="Gene3D" id="3.40.50.1000">
    <property type="entry name" value="HAD superfamily/HAD-like"/>
    <property type="match status" value="1"/>
</dbReference>
<dbReference type="CDD" id="cd07516">
    <property type="entry name" value="HAD_Pase"/>
    <property type="match status" value="1"/>
</dbReference>
<dbReference type="GO" id="GO:0000287">
    <property type="term" value="F:magnesium ion binding"/>
    <property type="evidence" value="ECO:0007669"/>
    <property type="project" value="TreeGrafter"/>
</dbReference>
<dbReference type="NCBIfam" id="TIGR00099">
    <property type="entry name" value="Cof-subfamily"/>
    <property type="match status" value="1"/>
</dbReference>
<organism evidence="1 2">
    <name type="scientific">Thermohalobacter berrensis</name>
    <dbReference type="NCBI Taxonomy" id="99594"/>
    <lineage>
        <taxon>Bacteria</taxon>
        <taxon>Bacillati</taxon>
        <taxon>Bacillota</taxon>
        <taxon>Tissierellia</taxon>
        <taxon>Tissierellales</taxon>
        <taxon>Thermohalobacteraceae</taxon>
        <taxon>Thermohalobacter</taxon>
    </lineage>
</organism>
<dbReference type="EMBL" id="MCIB01000002">
    <property type="protein sequence ID" value="RKD34192.1"/>
    <property type="molecule type" value="Genomic_DNA"/>
</dbReference>
<dbReference type="InterPro" id="IPR036412">
    <property type="entry name" value="HAD-like_sf"/>
</dbReference>
<dbReference type="Proteomes" id="UP000284177">
    <property type="component" value="Unassembled WGS sequence"/>
</dbReference>
<gene>
    <name evidence="1" type="ORF">BET03_07840</name>
</gene>
<dbReference type="InterPro" id="IPR000150">
    <property type="entry name" value="Cof"/>
</dbReference>
<comment type="caution">
    <text evidence="1">The sequence shown here is derived from an EMBL/GenBank/DDBJ whole genome shotgun (WGS) entry which is preliminary data.</text>
</comment>
<evidence type="ECO:0008006" key="3">
    <source>
        <dbReference type="Google" id="ProtNLM"/>
    </source>
</evidence>
<dbReference type="PANTHER" id="PTHR10000">
    <property type="entry name" value="PHOSPHOSERINE PHOSPHATASE"/>
    <property type="match status" value="1"/>
</dbReference>
<dbReference type="Pfam" id="PF08282">
    <property type="entry name" value="Hydrolase_3"/>
    <property type="match status" value="1"/>
</dbReference>
<dbReference type="SFLD" id="SFLDS00003">
    <property type="entry name" value="Haloacid_Dehalogenase"/>
    <property type="match status" value="1"/>
</dbReference>
<dbReference type="InterPro" id="IPR006379">
    <property type="entry name" value="HAD-SF_hydro_IIB"/>
</dbReference>
<dbReference type="OrthoDB" id="9781413at2"/>
<dbReference type="GO" id="GO:0005829">
    <property type="term" value="C:cytosol"/>
    <property type="evidence" value="ECO:0007669"/>
    <property type="project" value="TreeGrafter"/>
</dbReference>
<dbReference type="SFLD" id="SFLDG01140">
    <property type="entry name" value="C2.B:_Phosphomannomutase_and_P"/>
    <property type="match status" value="1"/>
</dbReference>
<dbReference type="NCBIfam" id="TIGR01484">
    <property type="entry name" value="HAD-SF-IIB"/>
    <property type="match status" value="2"/>
</dbReference>
<sequence>MYKMLVLDMDGTLLNDEHKISEENIRAIREAREIGVKVVLASGRVLGGLLPYLEELNLIDENNYSVACTGALVVNNTNTEILGSNNLTIKDLKYIYDIANKLNLTLSIYTPDSILVSSDSMFSKYDSIVNNIPFKLVDFDSLDEKVQLNKINLINEDIDGLQKIKEFFNGIETENVSLKDIDIKIANKRKKGNIKKGILNPPKDLFDRYTVVQSTSFMIEIVNKNCNKWFGVRKIAERLNIKEEEIICVGDSENDKHMIKNAGLGVAMGNAFPKIKDIADFVTYTNVENGVAHVIDRFILGKERAYAG</sequence>
<dbReference type="SUPFAM" id="SSF56784">
    <property type="entry name" value="HAD-like"/>
    <property type="match status" value="1"/>
</dbReference>
<dbReference type="InterPro" id="IPR023214">
    <property type="entry name" value="HAD_sf"/>
</dbReference>
<dbReference type="PROSITE" id="PS01229">
    <property type="entry name" value="COF_2"/>
    <property type="match status" value="1"/>
</dbReference>
<evidence type="ECO:0000313" key="2">
    <source>
        <dbReference type="Proteomes" id="UP000284177"/>
    </source>
</evidence>